<gene>
    <name evidence="5" type="ORF">A6M23_00070</name>
    <name evidence="4" type="ORF">A6P07_08270</name>
</gene>
<evidence type="ECO:0000259" key="3">
    <source>
        <dbReference type="Pfam" id="PF02885"/>
    </source>
</evidence>
<name>A0A1C2IC06_ACITH</name>
<dbReference type="EMBL" id="LWSA01000102">
    <property type="protein sequence ID" value="OCX73529.1"/>
    <property type="molecule type" value="Genomic_DNA"/>
</dbReference>
<evidence type="ECO:0000256" key="1">
    <source>
        <dbReference type="ARBA" id="ARBA00022676"/>
    </source>
</evidence>
<dbReference type="SUPFAM" id="SSF52418">
    <property type="entry name" value="Nucleoside phosphorylase/phosphoribosyltransferase catalytic domain"/>
    <property type="match status" value="1"/>
</dbReference>
<dbReference type="PANTHER" id="PTHR43285">
    <property type="entry name" value="ANTHRANILATE PHOSPHORIBOSYLTRANSFERASE"/>
    <property type="match status" value="1"/>
</dbReference>
<dbReference type="GO" id="GO:0005829">
    <property type="term" value="C:cytosol"/>
    <property type="evidence" value="ECO:0007669"/>
    <property type="project" value="TreeGrafter"/>
</dbReference>
<accession>A0A1C2IC06</accession>
<dbReference type="Proteomes" id="UP000095008">
    <property type="component" value="Unassembled WGS sequence"/>
</dbReference>
<evidence type="ECO:0000256" key="2">
    <source>
        <dbReference type="ARBA" id="ARBA00022679"/>
    </source>
</evidence>
<evidence type="ECO:0000313" key="5">
    <source>
        <dbReference type="EMBL" id="OCX76560.1"/>
    </source>
</evidence>
<dbReference type="AlphaFoldDB" id="A0A1C2IC06"/>
<feature type="domain" description="Glycosyl transferase family 3 N-terminal" evidence="3">
    <location>
        <begin position="9"/>
        <end position="71"/>
    </location>
</feature>
<keyword evidence="1" id="KW-0328">Glycosyltransferase</keyword>
<evidence type="ECO:0000313" key="7">
    <source>
        <dbReference type="Proteomes" id="UP000095008"/>
    </source>
</evidence>
<dbReference type="InterPro" id="IPR005940">
    <property type="entry name" value="Anthranilate_Pribosyl_Tfrase"/>
</dbReference>
<sequence>MTAKSNMTSLIGRVARGREHAEDLDYVEAKKLFTDWLHGDLPELAMGALWTAYRIKGESVEELRAFAHALEENIEPIAFQHSCRPVIFPSYNGTRRGANLLPLLAMTLTRCGVPVLMHGFSAQHDAPDLLWADHDPSGRVYSADILREFGLASAENSQQANTLLHLQGLSYLPVDTLHPGLGKMLALRQQLGVRSSVHTIVKLFNPFQNPAVHCAGVTHPPYLLRLQEYFQREQSTALILRGSEGECFANPKRRPDLHVCQQGESVLWMEKDTQPLQQMPALPENPDILATCRHMEAVLNGRLPLPSPLVDQALCLLCLSGRCADMDSARHHLAHHFSRYAA</sequence>
<dbReference type="InterPro" id="IPR017459">
    <property type="entry name" value="Glycosyl_Trfase_fam3_N_dom"/>
</dbReference>
<organism evidence="4 6">
    <name type="scientific">Acidithiobacillus thiooxidans</name>
    <name type="common">Thiobacillus thiooxidans</name>
    <dbReference type="NCBI Taxonomy" id="930"/>
    <lineage>
        <taxon>Bacteria</taxon>
        <taxon>Pseudomonadati</taxon>
        <taxon>Pseudomonadota</taxon>
        <taxon>Acidithiobacillia</taxon>
        <taxon>Acidithiobacillales</taxon>
        <taxon>Acidithiobacillaceae</taxon>
        <taxon>Acidithiobacillus</taxon>
    </lineage>
</organism>
<evidence type="ECO:0000313" key="4">
    <source>
        <dbReference type="EMBL" id="OCX73529.1"/>
    </source>
</evidence>
<reference evidence="4 6" key="1">
    <citation type="journal article" date="2016" name="Int. J. Mol. Sci.">
        <title>Comparative genomics of the extreme acidophile Acidithiobacillus thiooxidans reveals intraspecific divergence and niche adaptation.</title>
        <authorList>
            <person name="Zhang X."/>
            <person name="Feng X."/>
            <person name="Tao J."/>
            <person name="Ma L."/>
            <person name="Xiao Y."/>
            <person name="Liang Y."/>
            <person name="Liu X."/>
            <person name="Yin H."/>
        </authorList>
    </citation>
    <scope>NUCLEOTIDE SEQUENCE [LARGE SCALE GENOMIC DNA]</scope>
    <source>
        <strain evidence="4 6">A02</strain>
        <strain evidence="5">DXS-W</strain>
    </source>
</reference>
<dbReference type="Pfam" id="PF02885">
    <property type="entry name" value="Glycos_trans_3N"/>
    <property type="match status" value="1"/>
</dbReference>
<dbReference type="NCBIfam" id="NF006005">
    <property type="entry name" value="PRK08136.1"/>
    <property type="match status" value="1"/>
</dbReference>
<dbReference type="OrthoDB" id="9768896at2"/>
<keyword evidence="7" id="KW-1185">Reference proteome</keyword>
<dbReference type="GO" id="GO:0000162">
    <property type="term" value="P:L-tryptophan biosynthetic process"/>
    <property type="evidence" value="ECO:0007669"/>
    <property type="project" value="InterPro"/>
</dbReference>
<dbReference type="PANTHER" id="PTHR43285:SF4">
    <property type="entry name" value="TRANSFERASE"/>
    <property type="match status" value="1"/>
</dbReference>
<keyword evidence="2" id="KW-0808">Transferase</keyword>
<dbReference type="Proteomes" id="UP000094893">
    <property type="component" value="Unassembled WGS sequence"/>
</dbReference>
<dbReference type="Gene3D" id="3.40.1030.10">
    <property type="entry name" value="Nucleoside phosphorylase/phosphoribosyltransferase catalytic domain"/>
    <property type="match status" value="1"/>
</dbReference>
<dbReference type="EMBL" id="LWRY01000001">
    <property type="protein sequence ID" value="OCX76560.1"/>
    <property type="molecule type" value="Genomic_DNA"/>
</dbReference>
<dbReference type="InterPro" id="IPR036320">
    <property type="entry name" value="Glycosyl_Trfase_fam3_N_dom_sf"/>
</dbReference>
<evidence type="ECO:0000313" key="6">
    <source>
        <dbReference type="Proteomes" id="UP000094893"/>
    </source>
</evidence>
<dbReference type="STRING" id="930.GCA_002079865_02128"/>
<dbReference type="GO" id="GO:0004048">
    <property type="term" value="F:anthranilate phosphoribosyltransferase activity"/>
    <property type="evidence" value="ECO:0007669"/>
    <property type="project" value="InterPro"/>
</dbReference>
<comment type="caution">
    <text evidence="4">The sequence shown here is derived from an EMBL/GenBank/DDBJ whole genome shotgun (WGS) entry which is preliminary data.</text>
</comment>
<proteinExistence type="predicted"/>
<protein>
    <recommendedName>
        <fullName evidence="3">Glycosyl transferase family 3 N-terminal domain-containing protein</fullName>
    </recommendedName>
</protein>
<dbReference type="SUPFAM" id="SSF47648">
    <property type="entry name" value="Nucleoside phosphorylase/phosphoribosyltransferase N-terminal domain"/>
    <property type="match status" value="1"/>
</dbReference>
<dbReference type="InterPro" id="IPR035902">
    <property type="entry name" value="Nuc_phospho_transferase"/>
</dbReference>
<dbReference type="RefSeq" id="WP_024893704.1">
    <property type="nucleotide sequence ID" value="NZ_DAIAWO010000094.1"/>
</dbReference>
<dbReference type="Gene3D" id="1.20.970.10">
    <property type="entry name" value="Transferase, Pyrimidine Nucleoside Phosphorylase, Chain C"/>
    <property type="match status" value="1"/>
</dbReference>